<sequence>MSAKLAIVVPCYNEEEVFPTTVARLLALLDGLQARGAVTPDSFLLFVDDGSRDRTWALIEEHTARDRRVHGLKLSRNCGHQNALLAGLALADADALVSIDADLQDDPEVITAMVAKFHEGCEVVYGVRNSRASDSAFKRVTARGYYRTMQLFGVEIVYDHADFRLLSKRVVAHLQEYAEVNMFLRAVIPLLGFRSDIVYYERAPRFAGISKYPLRKMLAFAMTGVTSFSVAPLRFITLLGFLTFMFSFVMVFWVLYGKLMHGNVIPGWASSVIPIYFLGGAQLLSIGVLGEYVAKIYLESKRRPRYIVEKQV</sequence>
<evidence type="ECO:0000256" key="1">
    <source>
        <dbReference type="ARBA" id="ARBA00004141"/>
    </source>
</evidence>
<keyword evidence="10" id="KW-1185">Reference proteome</keyword>
<keyword evidence="3 9" id="KW-0808">Transferase</keyword>
<protein>
    <submittedName>
        <fullName evidence="9">Glycosyltransferase</fullName>
    </submittedName>
</protein>
<dbReference type="GO" id="GO:0005886">
    <property type="term" value="C:plasma membrane"/>
    <property type="evidence" value="ECO:0007669"/>
    <property type="project" value="TreeGrafter"/>
</dbReference>
<evidence type="ECO:0000259" key="8">
    <source>
        <dbReference type="Pfam" id="PF00535"/>
    </source>
</evidence>
<dbReference type="InterPro" id="IPR050256">
    <property type="entry name" value="Glycosyltransferase_2"/>
</dbReference>
<evidence type="ECO:0000256" key="3">
    <source>
        <dbReference type="ARBA" id="ARBA00022679"/>
    </source>
</evidence>
<keyword evidence="2" id="KW-0328">Glycosyltransferase</keyword>
<comment type="caution">
    <text evidence="9">The sequence shown here is derived from an EMBL/GenBank/DDBJ whole genome shotgun (WGS) entry which is preliminary data.</text>
</comment>
<proteinExistence type="predicted"/>
<name>A0A6N9HHN5_9BURK</name>
<keyword evidence="6 7" id="KW-0472">Membrane</keyword>
<dbReference type="Pfam" id="PF00535">
    <property type="entry name" value="Glycos_transf_2"/>
    <property type="match status" value="1"/>
</dbReference>
<dbReference type="RefSeq" id="WP_161026059.1">
    <property type="nucleotide sequence ID" value="NZ_WWCJ01000008.1"/>
</dbReference>
<gene>
    <name evidence="9" type="ORF">GTP41_13320</name>
</gene>
<evidence type="ECO:0000313" key="10">
    <source>
        <dbReference type="Proteomes" id="UP000448575"/>
    </source>
</evidence>
<reference evidence="9 10" key="1">
    <citation type="submission" date="2019-12" db="EMBL/GenBank/DDBJ databases">
        <title>Novel species isolated from a subtropical stream in China.</title>
        <authorList>
            <person name="Lu H."/>
        </authorList>
    </citation>
    <scope>NUCLEOTIDE SEQUENCE [LARGE SCALE GENOMIC DNA]</scope>
    <source>
        <strain evidence="9 10">DS3</strain>
    </source>
</reference>
<feature type="domain" description="Glycosyltransferase 2-like" evidence="8">
    <location>
        <begin position="7"/>
        <end position="172"/>
    </location>
</feature>
<dbReference type="AlphaFoldDB" id="A0A6N9HHN5"/>
<dbReference type="Gene3D" id="3.90.550.10">
    <property type="entry name" value="Spore Coat Polysaccharide Biosynthesis Protein SpsA, Chain A"/>
    <property type="match status" value="1"/>
</dbReference>
<dbReference type="SUPFAM" id="SSF53448">
    <property type="entry name" value="Nucleotide-diphospho-sugar transferases"/>
    <property type="match status" value="1"/>
</dbReference>
<dbReference type="InterPro" id="IPR001173">
    <property type="entry name" value="Glyco_trans_2-like"/>
</dbReference>
<keyword evidence="5 7" id="KW-1133">Transmembrane helix</keyword>
<organism evidence="9 10">
    <name type="scientific">Pseudoduganella guangdongensis</name>
    <dbReference type="NCBI Taxonomy" id="2692179"/>
    <lineage>
        <taxon>Bacteria</taxon>
        <taxon>Pseudomonadati</taxon>
        <taxon>Pseudomonadota</taxon>
        <taxon>Betaproteobacteria</taxon>
        <taxon>Burkholderiales</taxon>
        <taxon>Oxalobacteraceae</taxon>
        <taxon>Telluria group</taxon>
        <taxon>Pseudoduganella</taxon>
    </lineage>
</organism>
<dbReference type="PANTHER" id="PTHR48090">
    <property type="entry name" value="UNDECAPRENYL-PHOSPHATE 4-DEOXY-4-FORMAMIDO-L-ARABINOSE TRANSFERASE-RELATED"/>
    <property type="match status" value="1"/>
</dbReference>
<evidence type="ECO:0000256" key="5">
    <source>
        <dbReference type="ARBA" id="ARBA00022989"/>
    </source>
</evidence>
<evidence type="ECO:0000256" key="7">
    <source>
        <dbReference type="SAM" id="Phobius"/>
    </source>
</evidence>
<dbReference type="GO" id="GO:0016757">
    <property type="term" value="F:glycosyltransferase activity"/>
    <property type="evidence" value="ECO:0007669"/>
    <property type="project" value="UniProtKB-KW"/>
</dbReference>
<dbReference type="CDD" id="cd04187">
    <property type="entry name" value="DPM1_like_bac"/>
    <property type="match status" value="1"/>
</dbReference>
<feature type="transmembrane region" description="Helical" evidence="7">
    <location>
        <begin position="235"/>
        <end position="255"/>
    </location>
</feature>
<dbReference type="PANTHER" id="PTHR48090:SF1">
    <property type="entry name" value="PROPHAGE BACTOPRENOL GLUCOSYL TRANSFERASE HOMOLOG"/>
    <property type="match status" value="1"/>
</dbReference>
<evidence type="ECO:0000256" key="6">
    <source>
        <dbReference type="ARBA" id="ARBA00023136"/>
    </source>
</evidence>
<evidence type="ECO:0000256" key="2">
    <source>
        <dbReference type="ARBA" id="ARBA00022676"/>
    </source>
</evidence>
<feature type="transmembrane region" description="Helical" evidence="7">
    <location>
        <begin position="275"/>
        <end position="294"/>
    </location>
</feature>
<evidence type="ECO:0000313" key="9">
    <source>
        <dbReference type="EMBL" id="MYN03084.1"/>
    </source>
</evidence>
<keyword evidence="4 7" id="KW-0812">Transmembrane</keyword>
<dbReference type="Proteomes" id="UP000448575">
    <property type="component" value="Unassembled WGS sequence"/>
</dbReference>
<dbReference type="InterPro" id="IPR029044">
    <property type="entry name" value="Nucleotide-diphossugar_trans"/>
</dbReference>
<evidence type="ECO:0000256" key="4">
    <source>
        <dbReference type="ARBA" id="ARBA00022692"/>
    </source>
</evidence>
<dbReference type="EMBL" id="WWCJ01000008">
    <property type="protein sequence ID" value="MYN03084.1"/>
    <property type="molecule type" value="Genomic_DNA"/>
</dbReference>
<accession>A0A6N9HHN5</accession>
<comment type="subcellular location">
    <subcellularLocation>
        <location evidence="1">Membrane</location>
        <topology evidence="1">Multi-pass membrane protein</topology>
    </subcellularLocation>
</comment>